<evidence type="ECO:0000313" key="2">
    <source>
        <dbReference type="EMBL" id="KAK9508252.1"/>
    </source>
</evidence>
<evidence type="ECO:0000256" key="1">
    <source>
        <dbReference type="SAM" id="Phobius"/>
    </source>
</evidence>
<accession>A0AAW1DCM3</accession>
<evidence type="ECO:0000313" key="3">
    <source>
        <dbReference type="Proteomes" id="UP001461498"/>
    </source>
</evidence>
<keyword evidence="1" id="KW-0812">Transmembrane</keyword>
<proteinExistence type="predicted"/>
<reference evidence="2 3" key="1">
    <citation type="submission" date="2022-12" db="EMBL/GenBank/DDBJ databases">
        <title>Chromosome-level genome assembly of true bugs.</title>
        <authorList>
            <person name="Ma L."/>
            <person name="Li H."/>
        </authorList>
    </citation>
    <scope>NUCLEOTIDE SEQUENCE [LARGE SCALE GENOMIC DNA]</scope>
    <source>
        <strain evidence="2">Lab_2022b</strain>
    </source>
</reference>
<protein>
    <submittedName>
        <fullName evidence="2">Uncharacterized protein</fullName>
    </submittedName>
</protein>
<comment type="caution">
    <text evidence="2">The sequence shown here is derived from an EMBL/GenBank/DDBJ whole genome shotgun (WGS) entry which is preliminary data.</text>
</comment>
<keyword evidence="1" id="KW-0472">Membrane</keyword>
<dbReference type="AlphaFoldDB" id="A0AAW1DCM3"/>
<sequence>MGKETKSNIKSWLDTPGKFESLRECVLFLNFFLSDFSFCFFFTEFLFELVDFSFFFFFLECAISFIFRFIFELFFFFLFWFYLEFIEIFQSELFY</sequence>
<keyword evidence="3" id="KW-1185">Reference proteome</keyword>
<keyword evidence="1" id="KW-1133">Transmembrane helix</keyword>
<feature type="transmembrane region" description="Helical" evidence="1">
    <location>
        <begin position="21"/>
        <end position="43"/>
    </location>
</feature>
<dbReference type="Proteomes" id="UP001461498">
    <property type="component" value="Unassembled WGS sequence"/>
</dbReference>
<organism evidence="2 3">
    <name type="scientific">Rhynocoris fuscipes</name>
    <dbReference type="NCBI Taxonomy" id="488301"/>
    <lineage>
        <taxon>Eukaryota</taxon>
        <taxon>Metazoa</taxon>
        <taxon>Ecdysozoa</taxon>
        <taxon>Arthropoda</taxon>
        <taxon>Hexapoda</taxon>
        <taxon>Insecta</taxon>
        <taxon>Pterygota</taxon>
        <taxon>Neoptera</taxon>
        <taxon>Paraneoptera</taxon>
        <taxon>Hemiptera</taxon>
        <taxon>Heteroptera</taxon>
        <taxon>Panheteroptera</taxon>
        <taxon>Cimicomorpha</taxon>
        <taxon>Reduviidae</taxon>
        <taxon>Harpactorinae</taxon>
        <taxon>Harpactorini</taxon>
        <taxon>Rhynocoris</taxon>
    </lineage>
</organism>
<gene>
    <name evidence="2" type="ORF">O3M35_007952</name>
</gene>
<dbReference type="EMBL" id="JAPXFL010000004">
    <property type="protein sequence ID" value="KAK9508252.1"/>
    <property type="molecule type" value="Genomic_DNA"/>
</dbReference>
<feature type="transmembrane region" description="Helical" evidence="1">
    <location>
        <begin position="55"/>
        <end position="83"/>
    </location>
</feature>
<name>A0AAW1DCM3_9HEMI</name>